<feature type="transmembrane region" description="Helical" evidence="1">
    <location>
        <begin position="29"/>
        <end position="51"/>
    </location>
</feature>
<evidence type="ECO:0000256" key="1">
    <source>
        <dbReference type="SAM" id="Phobius"/>
    </source>
</evidence>
<evidence type="ECO:0000313" key="2">
    <source>
        <dbReference type="EMBL" id="PNX61933.1"/>
    </source>
</evidence>
<feature type="non-terminal residue" evidence="2">
    <location>
        <position position="1"/>
    </location>
</feature>
<dbReference type="Proteomes" id="UP000236291">
    <property type="component" value="Unassembled WGS sequence"/>
</dbReference>
<keyword evidence="1" id="KW-0472">Membrane</keyword>
<organism evidence="2 3">
    <name type="scientific">Trifolium pratense</name>
    <name type="common">Red clover</name>
    <dbReference type="NCBI Taxonomy" id="57577"/>
    <lineage>
        <taxon>Eukaryota</taxon>
        <taxon>Viridiplantae</taxon>
        <taxon>Streptophyta</taxon>
        <taxon>Embryophyta</taxon>
        <taxon>Tracheophyta</taxon>
        <taxon>Spermatophyta</taxon>
        <taxon>Magnoliopsida</taxon>
        <taxon>eudicotyledons</taxon>
        <taxon>Gunneridae</taxon>
        <taxon>Pentapetalae</taxon>
        <taxon>rosids</taxon>
        <taxon>fabids</taxon>
        <taxon>Fabales</taxon>
        <taxon>Fabaceae</taxon>
        <taxon>Papilionoideae</taxon>
        <taxon>50 kb inversion clade</taxon>
        <taxon>NPAAA clade</taxon>
        <taxon>Hologalegina</taxon>
        <taxon>IRL clade</taxon>
        <taxon>Trifolieae</taxon>
        <taxon>Trifolium</taxon>
    </lineage>
</organism>
<name>A0A2K3K6N7_TRIPR</name>
<sequence>TRWWWCDEEDAVSLRTTMFSPSDLSFSDLFFLLRWVLFCVFLLAVVVVRFVVVARQKFFSDEFWLDSSLLRVVLGFGVVGFWVRVPLRQLHLSNHVVFLPAWRLLPSLFCFIRIWCLFLFLVLVRWASDSVLVPSLEFVGSVSSCSSSCILAARRGSGGFVWPWCCGGEIRRCGGDGWRC</sequence>
<reference evidence="2 3" key="1">
    <citation type="journal article" date="2014" name="Am. J. Bot.">
        <title>Genome assembly and annotation for red clover (Trifolium pratense; Fabaceae).</title>
        <authorList>
            <person name="Istvanek J."/>
            <person name="Jaros M."/>
            <person name="Krenek A."/>
            <person name="Repkova J."/>
        </authorList>
    </citation>
    <scope>NUCLEOTIDE SEQUENCE [LARGE SCALE GENOMIC DNA]</scope>
    <source>
        <strain evidence="3">cv. Tatra</strain>
        <tissue evidence="2">Young leaves</tissue>
    </source>
</reference>
<gene>
    <name evidence="2" type="ORF">L195_g052711</name>
</gene>
<dbReference type="AlphaFoldDB" id="A0A2K3K6N7"/>
<evidence type="ECO:0008006" key="4">
    <source>
        <dbReference type="Google" id="ProtNLM"/>
    </source>
</evidence>
<evidence type="ECO:0000313" key="3">
    <source>
        <dbReference type="Proteomes" id="UP000236291"/>
    </source>
</evidence>
<accession>A0A2K3K6N7</accession>
<keyword evidence="1" id="KW-0812">Transmembrane</keyword>
<feature type="transmembrane region" description="Helical" evidence="1">
    <location>
        <begin position="104"/>
        <end position="124"/>
    </location>
</feature>
<dbReference type="EMBL" id="ASHM01086428">
    <property type="protein sequence ID" value="PNX61933.1"/>
    <property type="molecule type" value="Genomic_DNA"/>
</dbReference>
<proteinExistence type="predicted"/>
<protein>
    <recommendedName>
        <fullName evidence="4">Transmembrane protein</fullName>
    </recommendedName>
</protein>
<keyword evidence="1" id="KW-1133">Transmembrane helix</keyword>
<feature type="transmembrane region" description="Helical" evidence="1">
    <location>
        <begin position="63"/>
        <end position="84"/>
    </location>
</feature>
<reference evidence="2 3" key="2">
    <citation type="journal article" date="2017" name="Front. Plant Sci.">
        <title>Gene Classification and Mining of Molecular Markers Useful in Red Clover (Trifolium pratense) Breeding.</title>
        <authorList>
            <person name="Istvanek J."/>
            <person name="Dluhosova J."/>
            <person name="Dluhos P."/>
            <person name="Patkova L."/>
            <person name="Nedelnik J."/>
            <person name="Repkova J."/>
        </authorList>
    </citation>
    <scope>NUCLEOTIDE SEQUENCE [LARGE SCALE GENOMIC DNA]</scope>
    <source>
        <strain evidence="3">cv. Tatra</strain>
        <tissue evidence="2">Young leaves</tissue>
    </source>
</reference>
<comment type="caution">
    <text evidence="2">The sequence shown here is derived from an EMBL/GenBank/DDBJ whole genome shotgun (WGS) entry which is preliminary data.</text>
</comment>